<feature type="transmembrane region" description="Helical" evidence="11">
    <location>
        <begin position="303"/>
        <end position="320"/>
    </location>
</feature>
<comment type="function">
    <text evidence="7">Catalyzes the glycosylation of 4,4'-diaponeurosporenoate, i.e. the esterification of glucose at the C1'' position with the carboxyl group of 4,4'-diaponeurosporenic acid, to form glycosyl-4,4'-diaponeurosporenoate. This is a step in the biosynthesis of staphyloxanthin, an orange pigment present in most staphylococci strains.</text>
</comment>
<organism evidence="13 14">
    <name type="scientific">Andreesenia angusta</name>
    <dbReference type="NCBI Taxonomy" id="39480"/>
    <lineage>
        <taxon>Bacteria</taxon>
        <taxon>Bacillati</taxon>
        <taxon>Bacillota</taxon>
        <taxon>Tissierellia</taxon>
        <taxon>Tissierellales</taxon>
        <taxon>Gottschalkiaceae</taxon>
        <taxon>Andreesenia</taxon>
    </lineage>
</organism>
<keyword evidence="6 11" id="KW-0472">Membrane</keyword>
<dbReference type="GO" id="GO:0016757">
    <property type="term" value="F:glycosyltransferase activity"/>
    <property type="evidence" value="ECO:0007669"/>
    <property type="project" value="UniProtKB-KW"/>
</dbReference>
<evidence type="ECO:0000256" key="4">
    <source>
        <dbReference type="ARBA" id="ARBA00022679"/>
    </source>
</evidence>
<accession>A0A1S1V8U3</accession>
<evidence type="ECO:0000256" key="5">
    <source>
        <dbReference type="ARBA" id="ARBA00022746"/>
    </source>
</evidence>
<evidence type="ECO:0000259" key="12">
    <source>
        <dbReference type="Pfam" id="PF00535"/>
    </source>
</evidence>
<keyword evidence="11" id="KW-1133">Transmembrane helix</keyword>
<dbReference type="InterPro" id="IPR001173">
    <property type="entry name" value="Glyco_trans_2-like"/>
</dbReference>
<dbReference type="AlphaFoldDB" id="A0A1S1V8U3"/>
<name>A0A1S1V8U3_9FIRM</name>
<comment type="pathway">
    <text evidence="8">Carotenoid biosynthesis; staphyloxanthin biosynthesis; staphyloxanthin from farnesyl diphosphate: step 4/5.</text>
</comment>
<evidence type="ECO:0000256" key="11">
    <source>
        <dbReference type="SAM" id="Phobius"/>
    </source>
</evidence>
<sequence>MSDIAFIIVGILIGVMIFWKNPALPILLKADFRVGLLQEKISVIIPARDEERNLALLLEDLQAQSMNPYEVICVDDQSEDKTSEVAKSFGVNLIAVEDKPEGWTGKSWACQLGAEKASGDLLLFLDADVRLSPNALASLAGAYGKKRCAVSVQPYHIVEKLYEQMSLFFNIVGIGANGISLPFKSKSVGLFGPVIMISRESYEAVGGHYSVRTSITDDLALGEALAKKNIEYTLFLGGEAMALRMYGGGINHLVEGWSKNYATGAIKTSPIMLLLLIIWIGTYISVPLKLLNSAIKLDLGHTAVYSAMYTVLAFQLLRVSRRIGSFKKWASLIYPVPLAAFLAIFSISTFKKIFLGKTEWKGRKINLRR</sequence>
<dbReference type="Gene3D" id="3.90.550.10">
    <property type="entry name" value="Spore Coat Polysaccharide Biosynthesis Protein SpsA, Chain A"/>
    <property type="match status" value="1"/>
</dbReference>
<dbReference type="RefSeq" id="WP_071061567.1">
    <property type="nucleotide sequence ID" value="NZ_MKIE01000002.1"/>
</dbReference>
<evidence type="ECO:0000313" key="14">
    <source>
        <dbReference type="Proteomes" id="UP000180254"/>
    </source>
</evidence>
<evidence type="ECO:0000256" key="8">
    <source>
        <dbReference type="ARBA" id="ARBA00037904"/>
    </source>
</evidence>
<evidence type="ECO:0000256" key="3">
    <source>
        <dbReference type="ARBA" id="ARBA00022676"/>
    </source>
</evidence>
<dbReference type="Proteomes" id="UP000180254">
    <property type="component" value="Unassembled WGS sequence"/>
</dbReference>
<keyword evidence="3 13" id="KW-0328">Glycosyltransferase</keyword>
<feature type="transmembrane region" description="Helical" evidence="11">
    <location>
        <begin position="271"/>
        <end position="291"/>
    </location>
</feature>
<comment type="similarity">
    <text evidence="9">Belongs to the glycosyltransferase 2 family. CrtQ subfamily.</text>
</comment>
<evidence type="ECO:0000256" key="9">
    <source>
        <dbReference type="ARBA" id="ARBA00038120"/>
    </source>
</evidence>
<keyword evidence="14" id="KW-1185">Reference proteome</keyword>
<dbReference type="PANTHER" id="PTHR43646">
    <property type="entry name" value="GLYCOSYLTRANSFERASE"/>
    <property type="match status" value="1"/>
</dbReference>
<proteinExistence type="inferred from homology"/>
<keyword evidence="11" id="KW-0812">Transmembrane</keyword>
<evidence type="ECO:0000256" key="7">
    <source>
        <dbReference type="ARBA" id="ARBA00037281"/>
    </source>
</evidence>
<dbReference type="SUPFAM" id="SSF53448">
    <property type="entry name" value="Nucleotide-diphospho-sugar transferases"/>
    <property type="match status" value="1"/>
</dbReference>
<dbReference type="Pfam" id="PF00535">
    <property type="entry name" value="Glycos_transf_2"/>
    <property type="match status" value="1"/>
</dbReference>
<evidence type="ECO:0000256" key="1">
    <source>
        <dbReference type="ARBA" id="ARBA00004236"/>
    </source>
</evidence>
<feature type="domain" description="Glycosyltransferase 2-like" evidence="12">
    <location>
        <begin position="42"/>
        <end position="162"/>
    </location>
</feature>
<keyword evidence="5" id="KW-0125">Carotenoid biosynthesis</keyword>
<comment type="subcellular location">
    <subcellularLocation>
        <location evidence="1">Cell membrane</location>
    </subcellularLocation>
</comment>
<keyword evidence="4 13" id="KW-0808">Transferase</keyword>
<evidence type="ECO:0000256" key="6">
    <source>
        <dbReference type="ARBA" id="ARBA00023136"/>
    </source>
</evidence>
<dbReference type="PANTHER" id="PTHR43646:SF2">
    <property type="entry name" value="GLYCOSYLTRANSFERASE 2-LIKE DOMAIN-CONTAINING PROTEIN"/>
    <property type="match status" value="1"/>
</dbReference>
<reference evidence="13 14" key="1">
    <citation type="submission" date="2016-09" db="EMBL/GenBank/DDBJ databases">
        <title>Genome sequence of Eubacterium angustum.</title>
        <authorList>
            <person name="Poehlein A."/>
            <person name="Daniel R."/>
        </authorList>
    </citation>
    <scope>NUCLEOTIDE SEQUENCE [LARGE SCALE GENOMIC DNA]</scope>
    <source>
        <strain evidence="13 14">DSM 1989</strain>
    </source>
</reference>
<comment type="caution">
    <text evidence="13">The sequence shown here is derived from an EMBL/GenBank/DDBJ whole genome shotgun (WGS) entry which is preliminary data.</text>
</comment>
<feature type="transmembrane region" description="Helical" evidence="11">
    <location>
        <begin position="6"/>
        <end position="28"/>
    </location>
</feature>
<evidence type="ECO:0000313" key="13">
    <source>
        <dbReference type="EMBL" id="OHW62825.1"/>
    </source>
</evidence>
<dbReference type="EMBL" id="MKIE01000002">
    <property type="protein sequence ID" value="OHW62825.1"/>
    <property type="molecule type" value="Genomic_DNA"/>
</dbReference>
<dbReference type="InterPro" id="IPR029044">
    <property type="entry name" value="Nucleotide-diphossugar_trans"/>
</dbReference>
<keyword evidence="2" id="KW-1003">Cell membrane</keyword>
<protein>
    <recommendedName>
        <fullName evidence="10">4,4'-diaponeurosporenoate glycosyltransferase</fullName>
    </recommendedName>
</protein>
<evidence type="ECO:0000256" key="2">
    <source>
        <dbReference type="ARBA" id="ARBA00022475"/>
    </source>
</evidence>
<feature type="transmembrane region" description="Helical" evidence="11">
    <location>
        <begin position="332"/>
        <end position="350"/>
    </location>
</feature>
<dbReference type="GO" id="GO:0016117">
    <property type="term" value="P:carotenoid biosynthetic process"/>
    <property type="evidence" value="ECO:0007669"/>
    <property type="project" value="UniProtKB-KW"/>
</dbReference>
<evidence type="ECO:0000256" key="10">
    <source>
        <dbReference type="ARBA" id="ARBA00040345"/>
    </source>
</evidence>
<dbReference type="STRING" id="39480.EUAN_06090"/>
<dbReference type="GO" id="GO:0005886">
    <property type="term" value="C:plasma membrane"/>
    <property type="evidence" value="ECO:0007669"/>
    <property type="project" value="UniProtKB-SubCell"/>
</dbReference>
<gene>
    <name evidence="13" type="primary">crtQ</name>
    <name evidence="13" type="ORF">EUAN_06090</name>
</gene>